<organism evidence="6">
    <name type="scientific">Menopon gallinae</name>
    <name type="common">poultry shaft louse</name>
    <dbReference type="NCBI Taxonomy" id="328185"/>
    <lineage>
        <taxon>Eukaryota</taxon>
        <taxon>Metazoa</taxon>
        <taxon>Ecdysozoa</taxon>
        <taxon>Arthropoda</taxon>
        <taxon>Hexapoda</taxon>
        <taxon>Insecta</taxon>
        <taxon>Pterygota</taxon>
        <taxon>Neoptera</taxon>
        <taxon>Paraneoptera</taxon>
        <taxon>Psocodea</taxon>
        <taxon>Troctomorpha</taxon>
        <taxon>Phthiraptera</taxon>
        <taxon>Amblycera</taxon>
        <taxon>Menoponidae</taxon>
        <taxon>Menopon</taxon>
    </lineage>
</organism>
<accession>A0AAW2I4G0</accession>
<evidence type="ECO:0008006" key="7">
    <source>
        <dbReference type="Google" id="ProtNLM"/>
    </source>
</evidence>
<evidence type="ECO:0000256" key="2">
    <source>
        <dbReference type="SAM" id="MobiDB-lite"/>
    </source>
</evidence>
<dbReference type="InterPro" id="IPR005018">
    <property type="entry name" value="DOMON_domain"/>
</dbReference>
<feature type="compositionally biased region" description="Basic and acidic residues" evidence="2">
    <location>
        <begin position="1400"/>
        <end position="1461"/>
    </location>
</feature>
<feature type="signal peptide" evidence="3">
    <location>
        <begin position="1"/>
        <end position="30"/>
    </location>
</feature>
<feature type="region of interest" description="Disordered" evidence="2">
    <location>
        <begin position="445"/>
        <end position="513"/>
    </location>
</feature>
<evidence type="ECO:0000259" key="4">
    <source>
        <dbReference type="PROSITE" id="PS50836"/>
    </source>
</evidence>
<dbReference type="Pfam" id="PF03351">
    <property type="entry name" value="DOMON"/>
    <property type="match status" value="1"/>
</dbReference>
<dbReference type="InterPro" id="IPR057443">
    <property type="entry name" value="At5g54830-like"/>
</dbReference>
<feature type="domain" description="DM13" evidence="5">
    <location>
        <begin position="37"/>
        <end position="144"/>
    </location>
</feature>
<keyword evidence="3" id="KW-0732">Signal</keyword>
<evidence type="ECO:0000259" key="5">
    <source>
        <dbReference type="PROSITE" id="PS51549"/>
    </source>
</evidence>
<sequence>MVRISCKDVTRWTYLSAIVVLVVSLEAASAQKDGYYGKFIGKLTEFHHGVSGEVYAVDARTLHLRNFNYDGEGPAAYFYVGNSKGPGINGIRIRDERGTTNVLPKYRNRHITLTLPEGKTLQNIRWFSVWCDEFSVNFGDVRINKNFDFPRPQKISGLSGVHGVSSDPIVIVDAQTLLVPNFSYDGEAPDAKFWVGRGFKPSPQGIRLPDENGKYVPLRRYDRKTVVITLPGDLTVFDIGHFGVWCEAFTVDFGHVQIPSGLNIPPSLKMLGVSPQSKLNCEVLWDQLAFEVRWAVAGDSIVLQLVAKLDNGEYMSFGLSGDDTKSQMVGGDVTVAWVDKDTLKGHAYDYYLDAKSQCSGGRGSCPDDKILERSNSVRLLNAALVNGYSIVTYQRSLKPQDELDRQIFTNGSQPVIWAIGPLNSLREVSYHSLANRGNVFIDFGRSPKWNCPTPETNTHDSDAEESPSNQNQQPAQFNKQQRVPVERQQVSPKPETRTRTQVPTPAPAPKTNAWYIPPIQCHEPEDGVFYAQMGPTGGKRGYSAITGHVGWGISWYINGLLIPEINVVRGRTYTFIVEGGLDPEIPARYHPFYITDDPVGGYEYKTPEERANIQIFAGAVQNKRGEVRPTGVGRLCNWTPDPNQPPADEFASFGAYQRTLRLECDQGEPGIIQWTVDRDTPDTVYYQCYTHRYLGWKINVLDSCDTEGSGSNPVPSIVKAPADFFEKYSENFDEEPQESIAHATRVKPDYELKTNLAQEKNQTRVFANDFAKYQPQVTYVPEFTFYNEDTGETISPELVSKLKSQKEIEQLKAQYALKDPLIKQQAMLQNPQAVFRPQKVGPVRYPVSQQKVIPLDMSNMKNEEFINYFHVGKQEEALPSRQNYKVEVIVPKNPRFKLKPDLQEKPSIQIDSLQIPEQLKHDEKFNEELLKNYHLLKVQAEETLKKHKQKIQIYNKPTNRLPNGQIIGGQNRLQPALRGKPQHAVTLQQRPVPPGMFRPPFLPPPIPKQKRPAAPAVAAFHVATVPHRLNGGVRVPQKYIKQEPVKPEHQQYVELHKQLEGLGAQFESEALKLPTVIRGQQENVPLAVNTGFDPDSVKVEGGFKPILNTGIAPKFNVIDRADENVDEADDSGKIGVIDLTEEEVLGEKDALFKDGKEELIKVEESNDNATDGLDKRLDLFKNQKPQMFEPIFVPSPPDNVHKYQEKHKKKPITKYHDISMKYRSDQLQYYNTNKNGNYRVKIRPRPNLIRRPLYPDHVVPPFKIPVRGGAPQFRHRQSEESQEDATDFDIIQMNNDTSVPNGNKAENILEIIEMEESKQNGTEIAKAEDELAMADTSGDYYLPAKAALTYDGKVVTADPAPALPEKAAVDVSKLPPFGPFRGEAPPLGGPVTTVTTGTETTERDQKSSETDDGRVELQNESDSGRIERDGKSARSKRSPDHVPGHVGPHDHDHEHDHDHDHDHHRHGEHGSGAGRSGARALLPLLCLLVAVRLL</sequence>
<protein>
    <recommendedName>
        <fullName evidence="7">Protein Skeletor</fullName>
    </recommendedName>
</protein>
<dbReference type="PANTHER" id="PTHR24036:SF13">
    <property type="entry name" value="PROTEIN SKELETOR, ISOFORMS D_E"/>
    <property type="match status" value="1"/>
</dbReference>
<dbReference type="Pfam" id="PF25489">
    <property type="entry name" value="At5g54830"/>
    <property type="match status" value="1"/>
</dbReference>
<dbReference type="PROSITE" id="PS50836">
    <property type="entry name" value="DOMON"/>
    <property type="match status" value="1"/>
</dbReference>
<proteinExistence type="predicted"/>
<feature type="chain" id="PRO_5043833943" description="Protein Skeletor" evidence="3">
    <location>
        <begin position="31"/>
        <end position="1494"/>
    </location>
</feature>
<feature type="region of interest" description="Disordered" evidence="2">
    <location>
        <begin position="1377"/>
        <end position="1475"/>
    </location>
</feature>
<dbReference type="InterPro" id="IPR052126">
    <property type="entry name" value="Spindle_Org/Thrombomodulin"/>
</dbReference>
<feature type="compositionally biased region" description="Low complexity" evidence="2">
    <location>
        <begin position="1385"/>
        <end position="1399"/>
    </location>
</feature>
<dbReference type="EMBL" id="JARGDH010000002">
    <property type="protein sequence ID" value="KAL0276588.1"/>
    <property type="molecule type" value="Genomic_DNA"/>
</dbReference>
<dbReference type="SMART" id="SM00686">
    <property type="entry name" value="DM13"/>
    <property type="match status" value="2"/>
</dbReference>
<dbReference type="PANTHER" id="PTHR24036">
    <property type="entry name" value="SKELETOR-RELATED"/>
    <property type="match status" value="1"/>
</dbReference>
<reference evidence="6" key="1">
    <citation type="journal article" date="2024" name="Gigascience">
        <title>Chromosome-level genome of the poultry shaft louse Menopon gallinae provides insight into the host-switching and adaptive evolution of parasitic lice.</title>
        <authorList>
            <person name="Xu Y."/>
            <person name="Ma L."/>
            <person name="Liu S."/>
            <person name="Liang Y."/>
            <person name="Liu Q."/>
            <person name="He Z."/>
            <person name="Tian L."/>
            <person name="Duan Y."/>
            <person name="Cai W."/>
            <person name="Li H."/>
            <person name="Song F."/>
        </authorList>
    </citation>
    <scope>NUCLEOTIDE SEQUENCE</scope>
    <source>
        <strain evidence="6">Cailab_2023a</strain>
    </source>
</reference>
<evidence type="ECO:0000256" key="1">
    <source>
        <dbReference type="ARBA" id="ARBA00022737"/>
    </source>
</evidence>
<keyword evidence="1" id="KW-0677">Repeat</keyword>
<dbReference type="CDD" id="cd09631">
    <property type="entry name" value="DOMON_DOH"/>
    <property type="match status" value="1"/>
</dbReference>
<dbReference type="PROSITE" id="PS51549">
    <property type="entry name" value="DM13"/>
    <property type="match status" value="2"/>
</dbReference>
<gene>
    <name evidence="6" type="ORF">PYX00_004134</name>
</gene>
<evidence type="ECO:0000313" key="6">
    <source>
        <dbReference type="EMBL" id="KAL0276588.1"/>
    </source>
</evidence>
<feature type="domain" description="DM13" evidence="5">
    <location>
        <begin position="152"/>
        <end position="259"/>
    </location>
</feature>
<dbReference type="InterPro" id="IPR045266">
    <property type="entry name" value="DOH_DOMON"/>
</dbReference>
<dbReference type="SMART" id="SM00664">
    <property type="entry name" value="DoH"/>
    <property type="match status" value="1"/>
</dbReference>
<evidence type="ECO:0000256" key="3">
    <source>
        <dbReference type="SAM" id="SignalP"/>
    </source>
</evidence>
<comment type="caution">
    <text evidence="6">The sequence shown here is derived from an EMBL/GenBank/DDBJ whole genome shotgun (WGS) entry which is preliminary data.</text>
</comment>
<dbReference type="Pfam" id="PF10517">
    <property type="entry name" value="DM13"/>
    <property type="match status" value="2"/>
</dbReference>
<feature type="domain" description="DOMON" evidence="4">
    <location>
        <begin position="288"/>
        <end position="420"/>
    </location>
</feature>
<dbReference type="InterPro" id="IPR019545">
    <property type="entry name" value="DM13_domain"/>
</dbReference>
<name>A0AAW2I4G0_9NEOP</name>
<feature type="compositionally biased region" description="Low complexity" evidence="2">
    <location>
        <begin position="469"/>
        <end position="481"/>
    </location>
</feature>